<keyword evidence="1" id="KW-1133">Transmembrane helix</keyword>
<feature type="transmembrane region" description="Helical" evidence="1">
    <location>
        <begin position="21"/>
        <end position="45"/>
    </location>
</feature>
<feature type="transmembrane region" description="Helical" evidence="1">
    <location>
        <begin position="189"/>
        <end position="212"/>
    </location>
</feature>
<evidence type="ECO:0000313" key="4">
    <source>
        <dbReference type="Proteomes" id="UP000195729"/>
    </source>
</evidence>
<dbReference type="Proteomes" id="UP000195814">
    <property type="component" value="Chromosome"/>
</dbReference>
<dbReference type="AlphaFoldDB" id="A0A1Y0LHW3"/>
<protein>
    <submittedName>
        <fullName evidence="2">Uncharacterized protein</fullName>
    </submittedName>
</protein>
<name>A0A1Y0LHW3_TATCI</name>
<proteinExistence type="predicted"/>
<keyword evidence="1" id="KW-0812">Transmembrane</keyword>
<gene>
    <name evidence="2" type="ORF">A7K98_05655</name>
    <name evidence="3" type="ORF">A7K99_05655</name>
</gene>
<keyword evidence="4" id="KW-1185">Reference proteome</keyword>
<sequence>MQECIMDRNNQENTGKLSGKLFFIPGIPAGWILSYLGLIFFYLYFVITPLFFSHAIEFPNKDEIHYSEGVFTYREVGRKNYQMGVSSSTNTEFFSCKSSYLSPDVCEVDRIYINQLFDLLKKNNKPENVIPLQKLYQKWKGKPVIIGWFRQRYNIFSTGRRVVQVIISDEEVVSNKNVIDTIAWEKNNWFITLVISSPLFVIITTITNRIILNRDIKNGK</sequence>
<keyword evidence="1" id="KW-0472">Membrane</keyword>
<evidence type="ECO:0000256" key="1">
    <source>
        <dbReference type="SAM" id="Phobius"/>
    </source>
</evidence>
<evidence type="ECO:0000313" key="2">
    <source>
        <dbReference type="EMBL" id="ARU93317.1"/>
    </source>
</evidence>
<dbReference type="KEGG" id="tci:A7K98_05655"/>
<organism evidence="2 5">
    <name type="scientific">Tatumella citrea</name>
    <name type="common">Pantoea citrea</name>
    <dbReference type="NCBI Taxonomy" id="53336"/>
    <lineage>
        <taxon>Bacteria</taxon>
        <taxon>Pseudomonadati</taxon>
        <taxon>Pseudomonadota</taxon>
        <taxon>Gammaproteobacteria</taxon>
        <taxon>Enterobacterales</taxon>
        <taxon>Erwiniaceae</taxon>
        <taxon>Tatumella</taxon>
    </lineage>
</organism>
<dbReference type="EMBL" id="CP015581">
    <property type="protein sequence ID" value="ARU97355.1"/>
    <property type="molecule type" value="Genomic_DNA"/>
</dbReference>
<reference evidence="4 5" key="1">
    <citation type="submission" date="2016-05" db="EMBL/GenBank/DDBJ databases">
        <title>Complete genome sequence of two 2,5-diketo-D-glunonic acid producing strain Tatumella citrea.</title>
        <authorList>
            <person name="Duan C."/>
            <person name="Yang J."/>
            <person name="Yang S."/>
        </authorList>
    </citation>
    <scope>NUCLEOTIDE SEQUENCE [LARGE SCALE GENOMIC DNA]</scope>
    <source>
        <strain evidence="3 4">ATCC 39140</strain>
        <strain evidence="2 5">DSM 13699</strain>
    </source>
</reference>
<dbReference type="EMBL" id="CP015579">
    <property type="protein sequence ID" value="ARU93317.1"/>
    <property type="molecule type" value="Genomic_DNA"/>
</dbReference>
<evidence type="ECO:0000313" key="5">
    <source>
        <dbReference type="Proteomes" id="UP000195814"/>
    </source>
</evidence>
<evidence type="ECO:0000313" key="3">
    <source>
        <dbReference type="EMBL" id="ARU97355.1"/>
    </source>
</evidence>
<accession>A0A1Y0LHW3</accession>
<dbReference type="Proteomes" id="UP000195729">
    <property type="component" value="Chromosome"/>
</dbReference>